<dbReference type="EMBL" id="JACIEK010000013">
    <property type="protein sequence ID" value="MBB3999945.1"/>
    <property type="molecule type" value="Genomic_DNA"/>
</dbReference>
<proteinExistence type="predicted"/>
<dbReference type="InterPro" id="IPR016181">
    <property type="entry name" value="Acyl_CoA_acyltransferase"/>
</dbReference>
<dbReference type="Gene3D" id="3.40.630.30">
    <property type="match status" value="1"/>
</dbReference>
<keyword evidence="3" id="KW-1185">Reference proteome</keyword>
<dbReference type="Pfam" id="PF13508">
    <property type="entry name" value="Acetyltransf_7"/>
    <property type="match status" value="1"/>
</dbReference>
<comment type="caution">
    <text evidence="2">The sequence shown here is derived from an EMBL/GenBank/DDBJ whole genome shotgun (WGS) entry which is preliminary data.</text>
</comment>
<dbReference type="PROSITE" id="PS51186">
    <property type="entry name" value="GNAT"/>
    <property type="match status" value="1"/>
</dbReference>
<dbReference type="PANTHER" id="PTHR13355">
    <property type="entry name" value="GLUCOSAMINE 6-PHOSPHATE N-ACETYLTRANSFERASE"/>
    <property type="match status" value="1"/>
</dbReference>
<dbReference type="SUPFAM" id="SSF55729">
    <property type="entry name" value="Acyl-CoA N-acyltransferases (Nat)"/>
    <property type="match status" value="1"/>
</dbReference>
<dbReference type="CDD" id="cd04301">
    <property type="entry name" value="NAT_SF"/>
    <property type="match status" value="1"/>
</dbReference>
<dbReference type="AlphaFoldDB" id="A0A7W6MLL4"/>
<feature type="domain" description="N-acetyltransferase" evidence="1">
    <location>
        <begin position="8"/>
        <end position="140"/>
    </location>
</feature>
<protein>
    <submittedName>
        <fullName evidence="2">GNAT superfamily N-acetyltransferase</fullName>
    </submittedName>
</protein>
<dbReference type="RefSeq" id="WP_183201445.1">
    <property type="nucleotide sequence ID" value="NZ_JACIEK010000013.1"/>
</dbReference>
<sequence length="151" mass="16042">MPFDPARYAFSAETPSVEDYRRLRAVSGLSAKTPEAAERGLPGTCHGVVVRCEGRAVAMGRVIGDGGCFFQIVDMAVEPAHQGQGLGKRIFGDLMDWLRETAPPSAYVSLIADGEARHLYAKFGFEPVMPASIGMALWIGGRSGGAAPTQT</sequence>
<dbReference type="PANTHER" id="PTHR13355:SF23">
    <property type="entry name" value="FAMILY N-ACETYLTRANSFERASE, PUTATIVE (AFU_ORTHOLOGUE AFUA_3G00870)-RELATED"/>
    <property type="match status" value="1"/>
</dbReference>
<dbReference type="GO" id="GO:0008080">
    <property type="term" value="F:N-acetyltransferase activity"/>
    <property type="evidence" value="ECO:0007669"/>
    <property type="project" value="TreeGrafter"/>
</dbReference>
<gene>
    <name evidence="2" type="ORF">GGR04_003817</name>
</gene>
<evidence type="ECO:0000259" key="1">
    <source>
        <dbReference type="PROSITE" id="PS51186"/>
    </source>
</evidence>
<keyword evidence="2" id="KW-0808">Transferase</keyword>
<reference evidence="2 3" key="1">
    <citation type="submission" date="2020-08" db="EMBL/GenBank/DDBJ databases">
        <title>Genomic Encyclopedia of Type Strains, Phase IV (KMG-IV): sequencing the most valuable type-strain genomes for metagenomic binning, comparative biology and taxonomic classification.</title>
        <authorList>
            <person name="Goeker M."/>
        </authorList>
    </citation>
    <scope>NUCLEOTIDE SEQUENCE [LARGE SCALE GENOMIC DNA]</scope>
    <source>
        <strain evidence="2 3">DSM 102238</strain>
    </source>
</reference>
<evidence type="ECO:0000313" key="3">
    <source>
        <dbReference type="Proteomes" id="UP000542776"/>
    </source>
</evidence>
<organism evidence="2 3">
    <name type="scientific">Aureimonas pseudogalii</name>
    <dbReference type="NCBI Taxonomy" id="1744844"/>
    <lineage>
        <taxon>Bacteria</taxon>
        <taxon>Pseudomonadati</taxon>
        <taxon>Pseudomonadota</taxon>
        <taxon>Alphaproteobacteria</taxon>
        <taxon>Hyphomicrobiales</taxon>
        <taxon>Aurantimonadaceae</taxon>
        <taxon>Aureimonas</taxon>
    </lineage>
</organism>
<evidence type="ECO:0000313" key="2">
    <source>
        <dbReference type="EMBL" id="MBB3999945.1"/>
    </source>
</evidence>
<accession>A0A7W6MLL4</accession>
<dbReference type="Proteomes" id="UP000542776">
    <property type="component" value="Unassembled WGS sequence"/>
</dbReference>
<dbReference type="InterPro" id="IPR000182">
    <property type="entry name" value="GNAT_dom"/>
</dbReference>
<dbReference type="InterPro" id="IPR039143">
    <property type="entry name" value="GNPNAT1-like"/>
</dbReference>
<name>A0A7W6MLL4_9HYPH</name>